<dbReference type="Proteomes" id="UP000830326">
    <property type="component" value="Chromosome"/>
</dbReference>
<accession>A0ABY4HFM0</accession>
<name>A0ABY4HFM0_9BACI</name>
<reference evidence="2" key="1">
    <citation type="submission" date="2022-04" db="EMBL/GenBank/DDBJ databases">
        <title>Halobacillus sp. isolated from saltern.</title>
        <authorList>
            <person name="Won M."/>
            <person name="Lee C.-M."/>
            <person name="Woen H.-Y."/>
            <person name="Kwon S.-W."/>
        </authorList>
    </citation>
    <scope>NUCLEOTIDE SEQUENCE</scope>
    <source>
        <strain evidence="2">SSHM10-5</strain>
    </source>
</reference>
<dbReference type="InterPro" id="IPR025237">
    <property type="entry name" value="DUF4183"/>
</dbReference>
<protein>
    <submittedName>
        <fullName evidence="2">DUF4183 domain-containing protein</fullName>
    </submittedName>
</protein>
<gene>
    <name evidence="2" type="ORF">MUO15_09730</name>
</gene>
<evidence type="ECO:0000313" key="3">
    <source>
        <dbReference type="Proteomes" id="UP000830326"/>
    </source>
</evidence>
<sequence>MGKRGNCYGGREGIRSLFEEDFSGCGCNHCHKKSGENVKNEAENSPSNTNSFNPTFNPSITINVFPTNTPSPSIGVETFQYIATAEEGKKVYTNEEALKQYGSSEIPDPNNVSYMNLFVNGVLQPEIVYEVKKGSLFLKSSDLPPSGAPIILLFLVIKE</sequence>
<feature type="domain" description="DUF4183" evidence="1">
    <location>
        <begin position="88"/>
        <end position="154"/>
    </location>
</feature>
<dbReference type="RefSeq" id="WP_245035435.1">
    <property type="nucleotide sequence ID" value="NZ_CP095075.1"/>
</dbReference>
<proteinExistence type="predicted"/>
<evidence type="ECO:0000313" key="2">
    <source>
        <dbReference type="EMBL" id="UOR13688.1"/>
    </source>
</evidence>
<organism evidence="2 3">
    <name type="scientific">Halobacillus amylolyticus</name>
    <dbReference type="NCBI Taxonomy" id="2932259"/>
    <lineage>
        <taxon>Bacteria</taxon>
        <taxon>Bacillati</taxon>
        <taxon>Bacillota</taxon>
        <taxon>Bacilli</taxon>
        <taxon>Bacillales</taxon>
        <taxon>Bacillaceae</taxon>
        <taxon>Halobacillus</taxon>
    </lineage>
</organism>
<dbReference type="EMBL" id="CP095075">
    <property type="protein sequence ID" value="UOR13688.1"/>
    <property type="molecule type" value="Genomic_DNA"/>
</dbReference>
<dbReference type="Pfam" id="PF13799">
    <property type="entry name" value="DUF4183"/>
    <property type="match status" value="1"/>
</dbReference>
<keyword evidence="3" id="KW-1185">Reference proteome</keyword>
<evidence type="ECO:0000259" key="1">
    <source>
        <dbReference type="Pfam" id="PF13799"/>
    </source>
</evidence>